<dbReference type="GO" id="GO:0016887">
    <property type="term" value="F:ATP hydrolysis activity"/>
    <property type="evidence" value="ECO:0007669"/>
    <property type="project" value="InterPro"/>
</dbReference>
<feature type="transmembrane region" description="Helical" evidence="9">
    <location>
        <begin position="249"/>
        <end position="267"/>
    </location>
</feature>
<sequence>MMIDKRLLAESGHAKKYIMKQVLVQWLGLLLNIGIVYTMAELISSVWQQTLTVSRLNQGSLFILVLLLLRMLSAWLSSHYSYKASEDIKVNLRIRLYQKLLALGSGYRRICSTSELVQLSSEGCDQLETYFGRYLPQFFYSMLAPCTLFILLVFIDWKSALVLLICVPLIPISIVAVQKFAKKLLAKYWTSYTTLGDSFLENLQGLTTLKIYQADGYKNDMMNKEAEQFRKITMKVLTMQLNSISVMDIVAYGGAAVGSITALIAYANGSLSLWGVLVILMLSAEFFLPLRLLGSFFHIAMNGIAASEKLFKILDYEITEQPSGKLDNAPISIQLKHVNFSYDESRQILKDINMEIQAGQFAAVVGESGSGKSTLASLLMGLEKSSSGAILFNNQNRETLNDTEFWKHVTYVGHECVLFKGSVRDNLTMGKTIDDEVLSAVLKQVQLYDFIMSQQGLDTQLLEQASNLSGGQRQRLGLARALLKDSEIYLFDEATSSIDVESEDAILQVIRTLAKTKTVIMITHRLANVKACDIVYVMQEGRIAEAGSHETLLANQSVYAQYYQKQQELEAFTKEADHE</sequence>
<dbReference type="SMART" id="SM00382">
    <property type="entry name" value="AAA"/>
    <property type="match status" value="1"/>
</dbReference>
<evidence type="ECO:0000313" key="12">
    <source>
        <dbReference type="EMBL" id="PXX74009.1"/>
    </source>
</evidence>
<protein>
    <submittedName>
        <fullName evidence="12">ATP-binding cassette subfamily C protein</fullName>
    </submittedName>
</protein>
<keyword evidence="3" id="KW-1003">Cell membrane</keyword>
<dbReference type="PROSITE" id="PS50929">
    <property type="entry name" value="ABC_TM1F"/>
    <property type="match status" value="1"/>
</dbReference>
<feature type="transmembrane region" description="Helical" evidence="9">
    <location>
        <begin position="21"/>
        <end position="40"/>
    </location>
</feature>
<name>A0A318KCW5_9FIRM</name>
<keyword evidence="7 9" id="KW-1133">Transmembrane helix</keyword>
<keyword evidence="4 9" id="KW-0812">Transmembrane</keyword>
<dbReference type="Pfam" id="PF00005">
    <property type="entry name" value="ABC_tran"/>
    <property type="match status" value="1"/>
</dbReference>
<evidence type="ECO:0000256" key="9">
    <source>
        <dbReference type="SAM" id="Phobius"/>
    </source>
</evidence>
<dbReference type="CDD" id="cd18781">
    <property type="entry name" value="ABC_6TM_AarD_CydDC_like"/>
    <property type="match status" value="1"/>
</dbReference>
<feature type="transmembrane region" description="Helical" evidence="9">
    <location>
        <begin position="161"/>
        <end position="181"/>
    </location>
</feature>
<dbReference type="Proteomes" id="UP000247612">
    <property type="component" value="Unassembled WGS sequence"/>
</dbReference>
<keyword evidence="8 9" id="KW-0472">Membrane</keyword>
<dbReference type="Pfam" id="PF00664">
    <property type="entry name" value="ABC_membrane"/>
    <property type="match status" value="1"/>
</dbReference>
<evidence type="ECO:0000259" key="10">
    <source>
        <dbReference type="PROSITE" id="PS50893"/>
    </source>
</evidence>
<dbReference type="InterPro" id="IPR003593">
    <property type="entry name" value="AAA+_ATPase"/>
</dbReference>
<evidence type="ECO:0000256" key="3">
    <source>
        <dbReference type="ARBA" id="ARBA00022475"/>
    </source>
</evidence>
<dbReference type="PANTHER" id="PTHR24221">
    <property type="entry name" value="ATP-BINDING CASSETTE SUB-FAMILY B"/>
    <property type="match status" value="1"/>
</dbReference>
<evidence type="ECO:0000256" key="1">
    <source>
        <dbReference type="ARBA" id="ARBA00004651"/>
    </source>
</evidence>
<feature type="transmembrane region" description="Helical" evidence="9">
    <location>
        <begin position="273"/>
        <end position="293"/>
    </location>
</feature>
<dbReference type="FunFam" id="3.40.50.300:FF:000854">
    <property type="entry name" value="Multidrug ABC transporter ATP-binding protein"/>
    <property type="match status" value="1"/>
</dbReference>
<dbReference type="InterPro" id="IPR036640">
    <property type="entry name" value="ABC1_TM_sf"/>
</dbReference>
<dbReference type="RefSeq" id="WP_022938545.1">
    <property type="nucleotide sequence ID" value="NZ_QJKH01000028.1"/>
</dbReference>
<dbReference type="InterPro" id="IPR017871">
    <property type="entry name" value="ABC_transporter-like_CS"/>
</dbReference>
<accession>A0A318KCW5</accession>
<dbReference type="GO" id="GO:0005524">
    <property type="term" value="F:ATP binding"/>
    <property type="evidence" value="ECO:0007669"/>
    <property type="project" value="UniProtKB-KW"/>
</dbReference>
<organism evidence="12 13">
    <name type="scientific">Dielma fastidiosa</name>
    <dbReference type="NCBI Taxonomy" id="1034346"/>
    <lineage>
        <taxon>Bacteria</taxon>
        <taxon>Bacillati</taxon>
        <taxon>Bacillota</taxon>
        <taxon>Erysipelotrichia</taxon>
        <taxon>Erysipelotrichales</taxon>
        <taxon>Erysipelotrichaceae</taxon>
        <taxon>Dielma</taxon>
    </lineage>
</organism>
<feature type="domain" description="ABC transporter" evidence="10">
    <location>
        <begin position="333"/>
        <end position="565"/>
    </location>
</feature>
<dbReference type="Gene3D" id="1.20.1560.10">
    <property type="entry name" value="ABC transporter type 1, transmembrane domain"/>
    <property type="match status" value="1"/>
</dbReference>
<dbReference type="SUPFAM" id="SSF52540">
    <property type="entry name" value="P-loop containing nucleoside triphosphate hydrolases"/>
    <property type="match status" value="1"/>
</dbReference>
<evidence type="ECO:0000256" key="6">
    <source>
        <dbReference type="ARBA" id="ARBA00022840"/>
    </source>
</evidence>
<feature type="transmembrane region" description="Helical" evidence="9">
    <location>
        <begin position="138"/>
        <end position="155"/>
    </location>
</feature>
<evidence type="ECO:0000259" key="11">
    <source>
        <dbReference type="PROSITE" id="PS50929"/>
    </source>
</evidence>
<dbReference type="AlphaFoldDB" id="A0A318KCW5"/>
<keyword evidence="5" id="KW-0547">Nucleotide-binding</keyword>
<dbReference type="InterPro" id="IPR039421">
    <property type="entry name" value="Type_1_exporter"/>
</dbReference>
<evidence type="ECO:0000256" key="4">
    <source>
        <dbReference type="ARBA" id="ARBA00022692"/>
    </source>
</evidence>
<dbReference type="Gene3D" id="3.40.50.300">
    <property type="entry name" value="P-loop containing nucleotide triphosphate hydrolases"/>
    <property type="match status" value="1"/>
</dbReference>
<comment type="subcellular location">
    <subcellularLocation>
        <location evidence="1">Cell membrane</location>
        <topology evidence="1">Multi-pass membrane protein</topology>
    </subcellularLocation>
</comment>
<dbReference type="InterPro" id="IPR003439">
    <property type="entry name" value="ABC_transporter-like_ATP-bd"/>
</dbReference>
<dbReference type="EMBL" id="QJKH01000028">
    <property type="protein sequence ID" value="PXX74009.1"/>
    <property type="molecule type" value="Genomic_DNA"/>
</dbReference>
<dbReference type="GO" id="GO:0140359">
    <property type="term" value="F:ABC-type transporter activity"/>
    <property type="evidence" value="ECO:0007669"/>
    <property type="project" value="InterPro"/>
</dbReference>
<dbReference type="GO" id="GO:0034040">
    <property type="term" value="F:ATPase-coupled lipid transmembrane transporter activity"/>
    <property type="evidence" value="ECO:0007669"/>
    <property type="project" value="TreeGrafter"/>
</dbReference>
<dbReference type="GO" id="GO:0005886">
    <property type="term" value="C:plasma membrane"/>
    <property type="evidence" value="ECO:0007669"/>
    <property type="project" value="UniProtKB-SubCell"/>
</dbReference>
<dbReference type="STRING" id="1034346.GCA_000313565_02243"/>
<dbReference type="PANTHER" id="PTHR24221:SF654">
    <property type="entry name" value="ATP-BINDING CASSETTE SUB-FAMILY B MEMBER 6"/>
    <property type="match status" value="1"/>
</dbReference>
<feature type="domain" description="ABC transmembrane type-1" evidence="11">
    <location>
        <begin position="22"/>
        <end position="302"/>
    </location>
</feature>
<dbReference type="InterPro" id="IPR027417">
    <property type="entry name" value="P-loop_NTPase"/>
</dbReference>
<keyword evidence="2" id="KW-0813">Transport</keyword>
<gene>
    <name evidence="12" type="ORF">DES51_1287</name>
</gene>
<feature type="transmembrane region" description="Helical" evidence="9">
    <location>
        <begin position="60"/>
        <end position="82"/>
    </location>
</feature>
<dbReference type="SUPFAM" id="SSF90123">
    <property type="entry name" value="ABC transporter transmembrane region"/>
    <property type="match status" value="1"/>
</dbReference>
<comment type="caution">
    <text evidence="12">The sequence shown here is derived from an EMBL/GenBank/DDBJ whole genome shotgun (WGS) entry which is preliminary data.</text>
</comment>
<keyword evidence="13" id="KW-1185">Reference proteome</keyword>
<dbReference type="PROSITE" id="PS50893">
    <property type="entry name" value="ABC_TRANSPORTER_2"/>
    <property type="match status" value="1"/>
</dbReference>
<reference evidence="12 13" key="1">
    <citation type="submission" date="2018-05" db="EMBL/GenBank/DDBJ databases">
        <title>Genomic Encyclopedia of Type Strains, Phase IV (KMG-IV): sequencing the most valuable type-strain genomes for metagenomic binning, comparative biology and taxonomic classification.</title>
        <authorList>
            <person name="Goeker M."/>
        </authorList>
    </citation>
    <scope>NUCLEOTIDE SEQUENCE [LARGE SCALE GENOMIC DNA]</scope>
    <source>
        <strain evidence="12 13">JC118</strain>
    </source>
</reference>
<proteinExistence type="predicted"/>
<dbReference type="InterPro" id="IPR011527">
    <property type="entry name" value="ABC1_TM_dom"/>
</dbReference>
<evidence type="ECO:0000256" key="5">
    <source>
        <dbReference type="ARBA" id="ARBA00022741"/>
    </source>
</evidence>
<evidence type="ECO:0000256" key="7">
    <source>
        <dbReference type="ARBA" id="ARBA00022989"/>
    </source>
</evidence>
<evidence type="ECO:0000313" key="13">
    <source>
        <dbReference type="Proteomes" id="UP000247612"/>
    </source>
</evidence>
<dbReference type="PROSITE" id="PS00211">
    <property type="entry name" value="ABC_TRANSPORTER_1"/>
    <property type="match status" value="1"/>
</dbReference>
<keyword evidence="6 12" id="KW-0067">ATP-binding</keyword>
<evidence type="ECO:0000256" key="2">
    <source>
        <dbReference type="ARBA" id="ARBA00022448"/>
    </source>
</evidence>
<evidence type="ECO:0000256" key="8">
    <source>
        <dbReference type="ARBA" id="ARBA00023136"/>
    </source>
</evidence>